<dbReference type="GO" id="GO:0003676">
    <property type="term" value="F:nucleic acid binding"/>
    <property type="evidence" value="ECO:0007669"/>
    <property type="project" value="InterPro"/>
</dbReference>
<gene>
    <name evidence="2" type="ORF">A8990_12774</name>
</gene>
<proteinExistence type="predicted"/>
<reference evidence="2 3" key="1">
    <citation type="submission" date="2018-08" db="EMBL/GenBank/DDBJ databases">
        <title>Genomic Encyclopedia of Type Strains, Phase III (KMG-III): the genomes of soil and plant-associated and newly described type strains.</title>
        <authorList>
            <person name="Whitman W."/>
        </authorList>
    </citation>
    <scope>NUCLEOTIDE SEQUENCE [LARGE SCALE GENOMIC DNA]</scope>
    <source>
        <strain evidence="2 3">CGMCC 1.10966</strain>
    </source>
</reference>
<dbReference type="Proteomes" id="UP000256304">
    <property type="component" value="Unassembled WGS sequence"/>
</dbReference>
<sequence>MYTEPLIRKRYGRYGNNHWMVYSFKLKRDVNLFSDLEYDHWILIESDYTIQVFCEQPAEAHIEEDGVSIFDMWIKKVDGDEIFFEIKYEQDLNDEAVAKQISIQKKWCELHGKKHQVRTEKDIRSNEKYLENLKDLLPYVLNNSTIVEIDRYKVLTQLKEGTKTVGELNQELNIGLPRLYEAVACMIYSGDISASLDKEYFGFGTEVRINEKKEQI</sequence>
<keyword evidence="2" id="KW-0540">Nuclease</keyword>
<dbReference type="InterPro" id="IPR011856">
    <property type="entry name" value="tRNA_endonuc-like_dom_sf"/>
</dbReference>
<dbReference type="Pfam" id="PF08722">
    <property type="entry name" value="Tn7_TnsA-like_N"/>
    <property type="match status" value="1"/>
</dbReference>
<dbReference type="GO" id="GO:0004519">
    <property type="term" value="F:endonuclease activity"/>
    <property type="evidence" value="ECO:0007669"/>
    <property type="project" value="UniProtKB-KW"/>
</dbReference>
<evidence type="ECO:0000259" key="1">
    <source>
        <dbReference type="Pfam" id="PF08722"/>
    </source>
</evidence>
<feature type="domain" description="TnsA endonuclease N-terminal" evidence="1">
    <location>
        <begin position="54"/>
        <end position="120"/>
    </location>
</feature>
<dbReference type="EMBL" id="QTTN01000027">
    <property type="protein sequence ID" value="REE77754.1"/>
    <property type="molecule type" value="Genomic_DNA"/>
</dbReference>
<dbReference type="InterPro" id="IPR014833">
    <property type="entry name" value="TnsA_N"/>
</dbReference>
<organism evidence="2 3">
    <name type="scientific">Paenibacillus taihuensis</name>
    <dbReference type="NCBI Taxonomy" id="1156355"/>
    <lineage>
        <taxon>Bacteria</taxon>
        <taxon>Bacillati</taxon>
        <taxon>Bacillota</taxon>
        <taxon>Bacilli</taxon>
        <taxon>Bacillales</taxon>
        <taxon>Paenibacillaceae</taxon>
        <taxon>Paenibacillus</taxon>
    </lineage>
</organism>
<protein>
    <submittedName>
        <fullName evidence="2">TnsA endonuclease-like protein</fullName>
    </submittedName>
</protein>
<evidence type="ECO:0000313" key="2">
    <source>
        <dbReference type="EMBL" id="REE77754.1"/>
    </source>
</evidence>
<keyword evidence="2" id="KW-0378">Hydrolase</keyword>
<accession>A0A3D9RPY6</accession>
<evidence type="ECO:0000313" key="3">
    <source>
        <dbReference type="Proteomes" id="UP000256304"/>
    </source>
</evidence>
<dbReference type="OrthoDB" id="1778922at2"/>
<name>A0A3D9RPY6_9BACL</name>
<comment type="caution">
    <text evidence="2">The sequence shown here is derived from an EMBL/GenBank/DDBJ whole genome shotgun (WGS) entry which is preliminary data.</text>
</comment>
<dbReference type="RefSeq" id="WP_116190935.1">
    <property type="nucleotide sequence ID" value="NZ_QTTN01000027.1"/>
</dbReference>
<dbReference type="Gene3D" id="3.40.1350.10">
    <property type="match status" value="1"/>
</dbReference>
<keyword evidence="2" id="KW-0255">Endonuclease</keyword>
<dbReference type="AlphaFoldDB" id="A0A3D9RPY6"/>
<keyword evidence="3" id="KW-1185">Reference proteome</keyword>